<accession>A0A830GCW2</accession>
<gene>
    <name evidence="2" type="ORF">GCM10009021_18350</name>
</gene>
<keyword evidence="3" id="KW-1185">Reference proteome</keyword>
<name>A0A830GCW2_9EURY</name>
<protein>
    <recommendedName>
        <fullName evidence="4">Archaeal Type IV pilin N-terminal domain-containing protein</fullName>
    </recommendedName>
</protein>
<dbReference type="AlphaFoldDB" id="A0A830GCW2"/>
<feature type="compositionally biased region" description="Basic and acidic residues" evidence="1">
    <location>
        <begin position="79"/>
        <end position="96"/>
    </location>
</feature>
<evidence type="ECO:0000256" key="1">
    <source>
        <dbReference type="SAM" id="MobiDB-lite"/>
    </source>
</evidence>
<feature type="region of interest" description="Disordered" evidence="1">
    <location>
        <begin position="76"/>
        <end position="105"/>
    </location>
</feature>
<reference evidence="2 3" key="1">
    <citation type="journal article" date="2019" name="Int. J. Syst. Evol. Microbiol.">
        <title>The Global Catalogue of Microorganisms (GCM) 10K type strain sequencing project: providing services to taxonomists for standard genome sequencing and annotation.</title>
        <authorList>
            <consortium name="The Broad Institute Genomics Platform"/>
            <consortium name="The Broad Institute Genome Sequencing Center for Infectious Disease"/>
            <person name="Wu L."/>
            <person name="Ma J."/>
        </authorList>
    </citation>
    <scope>NUCLEOTIDE SEQUENCE [LARGE SCALE GENOMIC DNA]</scope>
    <source>
        <strain evidence="2 3">JCM 16331</strain>
    </source>
</reference>
<feature type="region of interest" description="Disordered" evidence="1">
    <location>
        <begin position="141"/>
        <end position="160"/>
    </location>
</feature>
<proteinExistence type="predicted"/>
<comment type="caution">
    <text evidence="2">The sequence shown here is derived from an EMBL/GenBank/DDBJ whole genome shotgun (WGS) entry which is preliminary data.</text>
</comment>
<evidence type="ECO:0000313" key="3">
    <source>
        <dbReference type="Proteomes" id="UP000608850"/>
    </source>
</evidence>
<evidence type="ECO:0008006" key="4">
    <source>
        <dbReference type="Google" id="ProtNLM"/>
    </source>
</evidence>
<organism evidence="2 3">
    <name type="scientific">Halarchaeum nitratireducens</name>
    <dbReference type="NCBI Taxonomy" id="489913"/>
    <lineage>
        <taxon>Archaea</taxon>
        <taxon>Methanobacteriati</taxon>
        <taxon>Methanobacteriota</taxon>
        <taxon>Stenosarchaea group</taxon>
        <taxon>Halobacteria</taxon>
        <taxon>Halobacteriales</taxon>
        <taxon>Halobacteriaceae</taxon>
    </lineage>
</organism>
<dbReference type="Proteomes" id="UP000608850">
    <property type="component" value="Unassembled WGS sequence"/>
</dbReference>
<dbReference type="EMBL" id="BMOQ01000005">
    <property type="protein sequence ID" value="GGN17826.1"/>
    <property type="molecule type" value="Genomic_DNA"/>
</dbReference>
<evidence type="ECO:0000313" key="2">
    <source>
        <dbReference type="EMBL" id="GGN17826.1"/>
    </source>
</evidence>
<sequence length="160" mass="16949">MLIGAITPFVMNLAGETQAKAPTVSVDHRITNSTGGTDYDTSTDGDNLVAVTLESGGPLEIDQLYVTASKEIDIGSAEDPGRAYESEESLSDREAFTEGTDGPQIGIGETWQAGETIYLNPEGNATDTDVSIYWTSKSLRAQEAGEVSPGDSYEIASFET</sequence>